<dbReference type="EMBL" id="JASSZA010000011">
    <property type="protein sequence ID" value="KAK2097490.1"/>
    <property type="molecule type" value="Genomic_DNA"/>
</dbReference>
<keyword evidence="3" id="KW-1185">Reference proteome</keyword>
<gene>
    <name evidence="2" type="ORF">P7K49_022941</name>
</gene>
<evidence type="ECO:0000313" key="2">
    <source>
        <dbReference type="EMBL" id="KAK2097490.1"/>
    </source>
</evidence>
<dbReference type="Proteomes" id="UP001266305">
    <property type="component" value="Unassembled WGS sequence"/>
</dbReference>
<organism evidence="2 3">
    <name type="scientific">Saguinus oedipus</name>
    <name type="common">Cotton-top tamarin</name>
    <name type="synonym">Oedipomidas oedipus</name>
    <dbReference type="NCBI Taxonomy" id="9490"/>
    <lineage>
        <taxon>Eukaryota</taxon>
        <taxon>Metazoa</taxon>
        <taxon>Chordata</taxon>
        <taxon>Craniata</taxon>
        <taxon>Vertebrata</taxon>
        <taxon>Euteleostomi</taxon>
        <taxon>Mammalia</taxon>
        <taxon>Eutheria</taxon>
        <taxon>Euarchontoglires</taxon>
        <taxon>Primates</taxon>
        <taxon>Haplorrhini</taxon>
        <taxon>Platyrrhini</taxon>
        <taxon>Cebidae</taxon>
        <taxon>Callitrichinae</taxon>
        <taxon>Saguinus</taxon>
    </lineage>
</organism>
<sequence>MLPRAGPQSAGLPDRIARPFGRCQKDLPADAVRSDDPEDPSPNRPRLPGPKTGLGPAQSSSSWGPTTAPLPALPRALPRPPGGGALAAPGHAPEFASVHPAAGTRSSLPDPGPLRMPASRAQPAAKTRPGPKLRLPEPEQRTATY</sequence>
<feature type="compositionally biased region" description="Basic and acidic residues" evidence="1">
    <location>
        <begin position="134"/>
        <end position="145"/>
    </location>
</feature>
<proteinExistence type="predicted"/>
<feature type="region of interest" description="Disordered" evidence="1">
    <location>
        <begin position="1"/>
        <end position="145"/>
    </location>
</feature>
<evidence type="ECO:0000313" key="3">
    <source>
        <dbReference type="Proteomes" id="UP001266305"/>
    </source>
</evidence>
<feature type="compositionally biased region" description="Basic and acidic residues" evidence="1">
    <location>
        <begin position="23"/>
        <end position="35"/>
    </location>
</feature>
<feature type="compositionally biased region" description="Low complexity" evidence="1">
    <location>
        <begin position="64"/>
        <end position="76"/>
    </location>
</feature>
<protein>
    <submittedName>
        <fullName evidence="2">Uncharacterized protein</fullName>
    </submittedName>
</protein>
<accession>A0ABQ9UK74</accession>
<name>A0ABQ9UK74_SAGOE</name>
<evidence type="ECO:0000256" key="1">
    <source>
        <dbReference type="SAM" id="MobiDB-lite"/>
    </source>
</evidence>
<reference evidence="2 3" key="1">
    <citation type="submission" date="2023-05" db="EMBL/GenBank/DDBJ databases">
        <title>B98-5 Cell Line De Novo Hybrid Assembly: An Optical Mapping Approach.</title>
        <authorList>
            <person name="Kananen K."/>
            <person name="Auerbach J.A."/>
            <person name="Kautto E."/>
            <person name="Blachly J.S."/>
        </authorList>
    </citation>
    <scope>NUCLEOTIDE SEQUENCE [LARGE SCALE GENOMIC DNA]</scope>
    <source>
        <strain evidence="2">B95-8</strain>
        <tissue evidence="2">Cell line</tissue>
    </source>
</reference>
<comment type="caution">
    <text evidence="2">The sequence shown here is derived from an EMBL/GenBank/DDBJ whole genome shotgun (WGS) entry which is preliminary data.</text>
</comment>